<dbReference type="InterPro" id="IPR000182">
    <property type="entry name" value="GNAT_dom"/>
</dbReference>
<evidence type="ECO:0000259" key="1">
    <source>
        <dbReference type="PROSITE" id="PS51186"/>
    </source>
</evidence>
<evidence type="ECO:0000313" key="3">
    <source>
        <dbReference type="Proteomes" id="UP000316416"/>
    </source>
</evidence>
<sequence>MQIRIAIDEDLHALTPLFDDFRKSLGMPSEPDACKEFIQSRLQENDSVIFIAFLVDIPVGFIQLYPSFSSIQLKPLWYFDDLFVVPSYRGRGFAKELINKAKGLADETKVLVVRRDKLASKGVAPIEILA</sequence>
<accession>A0ABX8S2I4</accession>
<keyword evidence="3" id="KW-1185">Reference proteome</keyword>
<dbReference type="RefSeq" id="WP_142874054.1">
    <property type="nucleotide sequence ID" value="NZ_CP045503.2"/>
</dbReference>
<dbReference type="EMBL" id="CP045503">
    <property type="protein sequence ID" value="QXP44799.1"/>
    <property type="molecule type" value="Genomic_DNA"/>
</dbReference>
<protein>
    <submittedName>
        <fullName evidence="2">GNAT family N-acetyltransferase</fullName>
    </submittedName>
</protein>
<dbReference type="SUPFAM" id="SSF55729">
    <property type="entry name" value="Acyl-CoA N-acyltransferases (Nat)"/>
    <property type="match status" value="1"/>
</dbReference>
<feature type="domain" description="N-acetyltransferase" evidence="1">
    <location>
        <begin position="1"/>
        <end position="130"/>
    </location>
</feature>
<proteinExistence type="predicted"/>
<dbReference type="InterPro" id="IPR016181">
    <property type="entry name" value="Acyl_CoA_acyltransferase"/>
</dbReference>
<name>A0ABX8S2I4_9GAMM</name>
<reference evidence="2" key="1">
    <citation type="submission" date="2021-07" db="EMBL/GenBank/DDBJ databases">
        <title>Shewanella sp. YLB-07 whole genome sequence.</title>
        <authorList>
            <person name="Yu L."/>
        </authorList>
    </citation>
    <scope>NUCLEOTIDE SEQUENCE</scope>
    <source>
        <strain evidence="2">YLB-08</strain>
    </source>
</reference>
<evidence type="ECO:0000313" key="2">
    <source>
        <dbReference type="EMBL" id="QXP44799.1"/>
    </source>
</evidence>
<organism evidence="2 3">
    <name type="scientific">Shewanella eurypsychrophilus</name>
    <dbReference type="NCBI Taxonomy" id="2593656"/>
    <lineage>
        <taxon>Bacteria</taxon>
        <taxon>Pseudomonadati</taxon>
        <taxon>Pseudomonadota</taxon>
        <taxon>Gammaproteobacteria</taxon>
        <taxon>Alteromonadales</taxon>
        <taxon>Shewanellaceae</taxon>
        <taxon>Shewanella</taxon>
    </lineage>
</organism>
<dbReference type="CDD" id="cd04301">
    <property type="entry name" value="NAT_SF"/>
    <property type="match status" value="1"/>
</dbReference>
<dbReference type="Gene3D" id="3.40.630.30">
    <property type="match status" value="1"/>
</dbReference>
<dbReference type="PROSITE" id="PS51186">
    <property type="entry name" value="GNAT"/>
    <property type="match status" value="1"/>
</dbReference>
<dbReference type="Proteomes" id="UP000316416">
    <property type="component" value="Chromosome"/>
</dbReference>
<dbReference type="Pfam" id="PF00583">
    <property type="entry name" value="Acetyltransf_1"/>
    <property type="match status" value="1"/>
</dbReference>
<gene>
    <name evidence="2" type="ORF">FM038_25435</name>
</gene>